<dbReference type="Proteomes" id="UP000466607">
    <property type="component" value="Chromosome"/>
</dbReference>
<dbReference type="SUPFAM" id="SSF88659">
    <property type="entry name" value="Sigma3 and sigma4 domains of RNA polymerase sigma factors"/>
    <property type="match status" value="1"/>
</dbReference>
<dbReference type="Gene3D" id="1.10.1740.10">
    <property type="match status" value="1"/>
</dbReference>
<reference evidence="8 9" key="1">
    <citation type="journal article" date="2019" name="Emerg. Microbes Infect.">
        <title>Comprehensive subspecies identification of 175 nontuberculous mycobacteria species based on 7547 genomic profiles.</title>
        <authorList>
            <person name="Matsumoto Y."/>
            <person name="Kinjo T."/>
            <person name="Motooka D."/>
            <person name="Nabeya D."/>
            <person name="Jung N."/>
            <person name="Uechi K."/>
            <person name="Horii T."/>
            <person name="Iida T."/>
            <person name="Fujita J."/>
            <person name="Nakamura S."/>
        </authorList>
    </citation>
    <scope>NUCLEOTIDE SEQUENCE [LARGE SCALE GENOMIC DNA]</scope>
    <source>
        <strain evidence="8 9">JCM 17423</strain>
    </source>
</reference>
<dbReference type="PANTHER" id="PTHR43133:SF59">
    <property type="entry name" value="ECF RNA POLYMERASE SIGMA FACTOR SIGR"/>
    <property type="match status" value="1"/>
</dbReference>
<dbReference type="CDD" id="cd06171">
    <property type="entry name" value="Sigma70_r4"/>
    <property type="match status" value="1"/>
</dbReference>
<evidence type="ECO:0000259" key="7">
    <source>
        <dbReference type="Pfam" id="PF08281"/>
    </source>
</evidence>
<keyword evidence="3" id="KW-0731">Sigma factor</keyword>
<dbReference type="InterPro" id="IPR036388">
    <property type="entry name" value="WH-like_DNA-bd_sf"/>
</dbReference>
<dbReference type="RefSeq" id="WP_276026764.1">
    <property type="nucleotide sequence ID" value="NZ_AP022586.1"/>
</dbReference>
<accession>A0AAD1IP02</accession>
<comment type="similarity">
    <text evidence="1">Belongs to the sigma-70 factor family. ECF subfamily.</text>
</comment>
<dbReference type="Pfam" id="PF08281">
    <property type="entry name" value="Sigma70_r4_2"/>
    <property type="match status" value="1"/>
</dbReference>
<name>A0AAD1IP02_9MYCO</name>
<evidence type="ECO:0000256" key="4">
    <source>
        <dbReference type="ARBA" id="ARBA00023125"/>
    </source>
</evidence>
<feature type="domain" description="RNA polymerase sigma-70 region 2" evidence="6">
    <location>
        <begin position="30"/>
        <end position="92"/>
    </location>
</feature>
<dbReference type="InterPro" id="IPR013324">
    <property type="entry name" value="RNA_pol_sigma_r3/r4-like"/>
</dbReference>
<dbReference type="InterPro" id="IPR014284">
    <property type="entry name" value="RNA_pol_sigma-70_dom"/>
</dbReference>
<evidence type="ECO:0000256" key="3">
    <source>
        <dbReference type="ARBA" id="ARBA00023082"/>
    </source>
</evidence>
<dbReference type="GO" id="GO:0006352">
    <property type="term" value="P:DNA-templated transcription initiation"/>
    <property type="evidence" value="ECO:0007669"/>
    <property type="project" value="InterPro"/>
</dbReference>
<keyword evidence="2" id="KW-0805">Transcription regulation</keyword>
<dbReference type="Gene3D" id="1.10.10.10">
    <property type="entry name" value="Winged helix-like DNA-binding domain superfamily/Winged helix DNA-binding domain"/>
    <property type="match status" value="1"/>
</dbReference>
<evidence type="ECO:0000256" key="1">
    <source>
        <dbReference type="ARBA" id="ARBA00010641"/>
    </source>
</evidence>
<sequence>MGVGTATDELMTSAGDLAARFTHDVLPLVDTLYRAASRYTTTAADAEDLVQETLTKAYAGFHSYTDGTNLRAWLLRIMTNVWISSYRAAQRRPDEVGAEVTDAQLAAVAAHTSTGLLSAELAALEAMGDDEVRAALADLHVGQRLVVYYADVQGLRYREIAAVLDIPLGTVMSRLHRGRSQLRRLLTDVAIARGYLPAISAAAAPDEFSTGLARCHGPADRTPWPRRAAG</sequence>
<organism evidence="8 9">
    <name type="scientific">Mycolicibacterium litorale</name>
    <dbReference type="NCBI Taxonomy" id="758802"/>
    <lineage>
        <taxon>Bacteria</taxon>
        <taxon>Bacillati</taxon>
        <taxon>Actinomycetota</taxon>
        <taxon>Actinomycetes</taxon>
        <taxon>Mycobacteriales</taxon>
        <taxon>Mycobacteriaceae</taxon>
        <taxon>Mycolicibacterium</taxon>
    </lineage>
</organism>
<dbReference type="AlphaFoldDB" id="A0AAD1IP02"/>
<dbReference type="InterPro" id="IPR013249">
    <property type="entry name" value="RNA_pol_sigma70_r4_t2"/>
</dbReference>
<gene>
    <name evidence="8" type="primary">rpoE_2</name>
    <name evidence="8" type="ORF">MLIT_25640</name>
</gene>
<protein>
    <submittedName>
        <fullName evidence="8">RNA polymerase sigma factor</fullName>
    </submittedName>
</protein>
<dbReference type="InterPro" id="IPR039425">
    <property type="entry name" value="RNA_pol_sigma-70-like"/>
</dbReference>
<feature type="domain" description="RNA polymerase sigma factor 70 region 4 type 2" evidence="7">
    <location>
        <begin position="130"/>
        <end position="182"/>
    </location>
</feature>
<evidence type="ECO:0000256" key="2">
    <source>
        <dbReference type="ARBA" id="ARBA00023015"/>
    </source>
</evidence>
<dbReference type="GO" id="GO:0003677">
    <property type="term" value="F:DNA binding"/>
    <property type="evidence" value="ECO:0007669"/>
    <property type="project" value="UniProtKB-KW"/>
</dbReference>
<proteinExistence type="inferred from homology"/>
<dbReference type="Pfam" id="PF04542">
    <property type="entry name" value="Sigma70_r2"/>
    <property type="match status" value="1"/>
</dbReference>
<dbReference type="EMBL" id="AP022586">
    <property type="protein sequence ID" value="BBY16972.1"/>
    <property type="molecule type" value="Genomic_DNA"/>
</dbReference>
<dbReference type="InterPro" id="IPR007627">
    <property type="entry name" value="RNA_pol_sigma70_r2"/>
</dbReference>
<evidence type="ECO:0000256" key="5">
    <source>
        <dbReference type="ARBA" id="ARBA00023163"/>
    </source>
</evidence>
<dbReference type="GO" id="GO:0016987">
    <property type="term" value="F:sigma factor activity"/>
    <property type="evidence" value="ECO:0007669"/>
    <property type="project" value="UniProtKB-KW"/>
</dbReference>
<dbReference type="InterPro" id="IPR013325">
    <property type="entry name" value="RNA_pol_sigma_r2"/>
</dbReference>
<dbReference type="NCBIfam" id="TIGR02937">
    <property type="entry name" value="sigma70-ECF"/>
    <property type="match status" value="1"/>
</dbReference>
<dbReference type="SUPFAM" id="SSF88946">
    <property type="entry name" value="Sigma2 domain of RNA polymerase sigma factors"/>
    <property type="match status" value="1"/>
</dbReference>
<evidence type="ECO:0000313" key="9">
    <source>
        <dbReference type="Proteomes" id="UP000466607"/>
    </source>
</evidence>
<keyword evidence="9" id="KW-1185">Reference proteome</keyword>
<evidence type="ECO:0000313" key="8">
    <source>
        <dbReference type="EMBL" id="BBY16972.1"/>
    </source>
</evidence>
<keyword evidence="4" id="KW-0238">DNA-binding</keyword>
<evidence type="ECO:0000259" key="6">
    <source>
        <dbReference type="Pfam" id="PF04542"/>
    </source>
</evidence>
<keyword evidence="5" id="KW-0804">Transcription</keyword>
<dbReference type="PANTHER" id="PTHR43133">
    <property type="entry name" value="RNA POLYMERASE ECF-TYPE SIGMA FACTO"/>
    <property type="match status" value="1"/>
</dbReference>